<feature type="transmembrane region" description="Helical" evidence="2">
    <location>
        <begin position="343"/>
        <end position="369"/>
    </location>
</feature>
<protein>
    <recommendedName>
        <fullName evidence="5">Dolichyl-phosphate-mannose-protein mannosyltransferase</fullName>
    </recommendedName>
</protein>
<keyword evidence="4" id="KW-1185">Reference proteome</keyword>
<keyword evidence="2" id="KW-0812">Transmembrane</keyword>
<feature type="transmembrane region" description="Helical" evidence="2">
    <location>
        <begin position="192"/>
        <end position="218"/>
    </location>
</feature>
<keyword evidence="2" id="KW-0472">Membrane</keyword>
<evidence type="ECO:0000256" key="2">
    <source>
        <dbReference type="SAM" id="Phobius"/>
    </source>
</evidence>
<accession>A0A1H7F9I8</accession>
<dbReference type="AlphaFoldDB" id="A0A1H7F9I8"/>
<keyword evidence="2" id="KW-1133">Transmembrane helix</keyword>
<dbReference type="EMBL" id="FOBF01000001">
    <property type="protein sequence ID" value="SEK22729.1"/>
    <property type="molecule type" value="Genomic_DNA"/>
</dbReference>
<feature type="transmembrane region" description="Helical" evidence="2">
    <location>
        <begin position="230"/>
        <end position="248"/>
    </location>
</feature>
<feature type="transmembrane region" description="Helical" evidence="2">
    <location>
        <begin position="29"/>
        <end position="48"/>
    </location>
</feature>
<sequence length="418" mass="45767">MQYFIVFVAAVVLVLLARGALGPAAARRAVPVLLLAFALRLVVHVLVIRSGALDYGGDNFEHESRAMEIVSLWEREGIRYVTSDDIKSLYSVTVPYHIFAAVIYLCGGPAPLACTAVVALLACALCVIVYRLARLIGADERAAFVLLVITAFMPAFLYHTSDMFKDGFNAFLVIACLGLGASNARRLDVRKLLLLVPLLWALWYVRSYMVFMCAAPLLLSVTRLKHALSMRSLVLIVALLLASPTLIMDSAPVRAMQEQLDYGQSANVVRSNAEGGSGVVFQDGGNPWAALGPKLGYTLLSPFPWADGSLAFQLGKIEVLVWYVILLCAVSGAARLWRTDRRLFWFLLLFIVPSTIAYATAVANIGLIFRQRIPITMVTSLLAALAWTRRPPEEHTPTAPARRPRAAQPALSGRVRRT</sequence>
<reference evidence="3 4" key="1">
    <citation type="submission" date="2016-10" db="EMBL/GenBank/DDBJ databases">
        <authorList>
            <person name="de Groot N.N."/>
        </authorList>
    </citation>
    <scope>NUCLEOTIDE SEQUENCE [LARGE SCALE GENOMIC DNA]</scope>
    <source>
        <strain evidence="3 4">DSM 43357</strain>
    </source>
</reference>
<gene>
    <name evidence="3" type="ORF">SAMN05660976_00022</name>
</gene>
<evidence type="ECO:0000256" key="1">
    <source>
        <dbReference type="SAM" id="MobiDB-lite"/>
    </source>
</evidence>
<feature type="transmembrane region" description="Helical" evidence="2">
    <location>
        <begin position="319"/>
        <end position="337"/>
    </location>
</feature>
<evidence type="ECO:0000313" key="4">
    <source>
        <dbReference type="Proteomes" id="UP000198953"/>
    </source>
</evidence>
<dbReference type="RefSeq" id="WP_091097390.1">
    <property type="nucleotide sequence ID" value="NZ_BBZG01000005.1"/>
</dbReference>
<feature type="transmembrane region" description="Helical" evidence="2">
    <location>
        <begin position="110"/>
        <end position="130"/>
    </location>
</feature>
<dbReference type="Proteomes" id="UP000198953">
    <property type="component" value="Unassembled WGS sequence"/>
</dbReference>
<feature type="region of interest" description="Disordered" evidence="1">
    <location>
        <begin position="392"/>
        <end position="418"/>
    </location>
</feature>
<evidence type="ECO:0008006" key="5">
    <source>
        <dbReference type="Google" id="ProtNLM"/>
    </source>
</evidence>
<evidence type="ECO:0000313" key="3">
    <source>
        <dbReference type="EMBL" id="SEK22729.1"/>
    </source>
</evidence>
<organism evidence="3 4">
    <name type="scientific">Nonomuraea pusilla</name>
    <dbReference type="NCBI Taxonomy" id="46177"/>
    <lineage>
        <taxon>Bacteria</taxon>
        <taxon>Bacillati</taxon>
        <taxon>Actinomycetota</taxon>
        <taxon>Actinomycetes</taxon>
        <taxon>Streptosporangiales</taxon>
        <taxon>Streptosporangiaceae</taxon>
        <taxon>Nonomuraea</taxon>
    </lineage>
</organism>
<feature type="transmembrane region" description="Helical" evidence="2">
    <location>
        <begin position="142"/>
        <end position="161"/>
    </location>
</feature>
<proteinExistence type="predicted"/>
<name>A0A1H7F9I8_9ACTN</name>